<comment type="function">
    <text evidence="3">Catalyzes two sequential steps in the biosynthesis of coenzyme A. In the first step cysteine is conjugated to 4'-phosphopantothenate to form 4-phosphopantothenoylcysteine. In the second step the latter compound is decarboxylated to form 4'-phosphopantotheine.</text>
</comment>
<evidence type="ECO:0000256" key="2">
    <source>
        <dbReference type="ARBA" id="ARBA00023239"/>
    </source>
</evidence>
<keyword evidence="3 4" id="KW-0436">Ligase</keyword>
<feature type="region of interest" description="Phosphopantothenate--cysteine ligase" evidence="3">
    <location>
        <begin position="191"/>
        <end position="405"/>
    </location>
</feature>
<dbReference type="GO" id="GO:0010181">
    <property type="term" value="F:FMN binding"/>
    <property type="evidence" value="ECO:0007669"/>
    <property type="project" value="UniProtKB-UniRule"/>
</dbReference>
<evidence type="ECO:0000313" key="10">
    <source>
        <dbReference type="Proteomes" id="UP000051634"/>
    </source>
</evidence>
<dbReference type="Pfam" id="PF04127">
    <property type="entry name" value="DFP"/>
    <property type="match status" value="1"/>
</dbReference>
<dbReference type="EC" id="4.1.1.36" evidence="3"/>
<keyword evidence="10" id="KW-1185">Reference proteome</keyword>
<accession>A0A0T5YXK6</accession>
<comment type="cofactor">
    <cofactor evidence="3">
        <name>FMN</name>
        <dbReference type="ChEBI" id="CHEBI:58210"/>
    </cofactor>
    <text evidence="3">Binds 1 FMN per subunit.</text>
</comment>
<keyword evidence="3" id="KW-0460">Magnesium</keyword>
<dbReference type="InterPro" id="IPR007085">
    <property type="entry name" value="DNA/pantothenate-metab_flavo_C"/>
</dbReference>
<feature type="binding site" evidence="3">
    <location>
        <position position="279"/>
    </location>
    <ligand>
        <name>CTP</name>
        <dbReference type="ChEBI" id="CHEBI:37563"/>
    </ligand>
</feature>
<comment type="catalytic activity">
    <reaction evidence="3 4">
        <text>N-[(R)-4-phosphopantothenoyl]-L-cysteine + H(+) = (R)-4'-phosphopantetheine + CO2</text>
        <dbReference type="Rhea" id="RHEA:16793"/>
        <dbReference type="ChEBI" id="CHEBI:15378"/>
        <dbReference type="ChEBI" id="CHEBI:16526"/>
        <dbReference type="ChEBI" id="CHEBI:59458"/>
        <dbReference type="ChEBI" id="CHEBI:61723"/>
        <dbReference type="EC" id="4.1.1.36"/>
    </reaction>
</comment>
<evidence type="ECO:0000313" key="7">
    <source>
        <dbReference type="EMBL" id="KRT55355.1"/>
    </source>
</evidence>
<keyword evidence="3" id="KW-0479">Metal-binding</keyword>
<dbReference type="STRING" id="54398.Ga0074115_11711"/>
<dbReference type="Gene3D" id="3.40.50.10300">
    <property type="entry name" value="CoaB-like"/>
    <property type="match status" value="1"/>
</dbReference>
<comment type="function">
    <text evidence="4">Catalyzes two steps in the biosynthesis of coenzyme A. In the first step cysteine is conjugated to 4'-phosphopantothenate to form 4-phosphopantothenoylcysteine, in the latter compound is decarboxylated to form 4'-phosphopantotheine.</text>
</comment>
<feature type="binding site" evidence="3">
    <location>
        <position position="337"/>
    </location>
    <ligand>
        <name>CTP</name>
        <dbReference type="ChEBI" id="CHEBI:37563"/>
    </ligand>
</feature>
<comment type="pathway">
    <text evidence="3 4">Cofactor biosynthesis; coenzyme A biosynthesis; CoA from (R)-pantothenate: step 2/5.</text>
</comment>
<keyword evidence="2 3" id="KW-0456">Lyase</keyword>
<dbReference type="InterPro" id="IPR003382">
    <property type="entry name" value="Flavoprotein"/>
</dbReference>
<feature type="binding site" evidence="3">
    <location>
        <position position="341"/>
    </location>
    <ligand>
        <name>CTP</name>
        <dbReference type="ChEBI" id="CHEBI:37563"/>
    </ligand>
</feature>
<feature type="binding site" evidence="3">
    <location>
        <position position="323"/>
    </location>
    <ligand>
        <name>CTP</name>
        <dbReference type="ChEBI" id="CHEBI:37563"/>
    </ligand>
</feature>
<organism evidence="7 10">
    <name type="scientific">endosymbiont of Ridgeia piscesae</name>
    <dbReference type="NCBI Taxonomy" id="54398"/>
    <lineage>
        <taxon>Bacteria</taxon>
        <taxon>Pseudomonadati</taxon>
        <taxon>Pseudomonadota</taxon>
        <taxon>Gammaproteobacteria</taxon>
        <taxon>sulfur-oxidizing symbionts</taxon>
    </lineage>
</organism>
<keyword evidence="1 3" id="KW-0210">Decarboxylase</keyword>
<dbReference type="GO" id="GO:0004632">
    <property type="term" value="F:phosphopantothenate--cysteine ligase activity"/>
    <property type="evidence" value="ECO:0007669"/>
    <property type="project" value="UniProtKB-UniRule"/>
</dbReference>
<dbReference type="GO" id="GO:0004633">
    <property type="term" value="F:phosphopantothenoylcysteine decarboxylase activity"/>
    <property type="evidence" value="ECO:0007669"/>
    <property type="project" value="UniProtKB-UniRule"/>
</dbReference>
<feature type="region of interest" description="Phosphopantothenoylcysteine decarboxylase" evidence="3">
    <location>
        <begin position="1"/>
        <end position="190"/>
    </location>
</feature>
<dbReference type="SUPFAM" id="SSF102645">
    <property type="entry name" value="CoaB-like"/>
    <property type="match status" value="1"/>
</dbReference>
<protein>
    <recommendedName>
        <fullName evidence="3">Coenzyme A biosynthesis bifunctional protein CoaBC</fullName>
    </recommendedName>
    <alternativeName>
        <fullName evidence="3">DNA/pantothenate metabolism flavoprotein</fullName>
    </alternativeName>
    <alternativeName>
        <fullName evidence="3">Phosphopantothenoylcysteine synthetase/decarboxylase</fullName>
        <shortName evidence="3">PPCS-PPCDC</shortName>
    </alternativeName>
    <domain>
        <recommendedName>
            <fullName evidence="3">Phosphopantothenoylcysteine decarboxylase</fullName>
            <shortName evidence="3">PPC decarboxylase</shortName>
            <shortName evidence="3">PPC-DC</shortName>
            <ecNumber evidence="3">4.1.1.36</ecNumber>
        </recommendedName>
        <alternativeName>
            <fullName evidence="3">CoaC</fullName>
        </alternativeName>
    </domain>
    <domain>
        <recommendedName>
            <fullName evidence="3">Phosphopantothenate--cysteine ligase</fullName>
            <ecNumber evidence="3">6.3.2.5</ecNumber>
        </recommendedName>
        <alternativeName>
            <fullName evidence="3">CoaB</fullName>
        </alternativeName>
        <alternativeName>
            <fullName evidence="3">Phosphopantothenoylcysteine synthetase</fullName>
            <shortName evidence="3">PPC synthetase</shortName>
            <shortName evidence="3">PPC-S</shortName>
        </alternativeName>
    </domain>
</protein>
<dbReference type="Proteomes" id="UP000051634">
    <property type="component" value="Unassembled WGS sequence"/>
</dbReference>
<proteinExistence type="inferred from homology"/>
<dbReference type="RefSeq" id="WP_057956174.1">
    <property type="nucleotide sequence ID" value="NZ_KQ556911.1"/>
</dbReference>
<dbReference type="GO" id="GO:0015937">
    <property type="term" value="P:coenzyme A biosynthetic process"/>
    <property type="evidence" value="ECO:0007669"/>
    <property type="project" value="UniProtKB-UniRule"/>
</dbReference>
<dbReference type="EMBL" id="LMXI01000426">
    <property type="protein sequence ID" value="KRT57995.1"/>
    <property type="molecule type" value="Genomic_DNA"/>
</dbReference>
<gene>
    <name evidence="3" type="primary">coaBC</name>
    <name evidence="7" type="ORF">Ga0074115_11711</name>
    <name evidence="8" type="ORF">Ga0076813_126810</name>
</gene>
<comment type="pathway">
    <text evidence="3 4">Cofactor biosynthesis; coenzyme A biosynthesis; CoA from (R)-pantothenate: step 3/5.</text>
</comment>
<dbReference type="OrthoDB" id="9802554at2"/>
<dbReference type="EMBL" id="LDXT01000080">
    <property type="protein sequence ID" value="KRT55355.1"/>
    <property type="molecule type" value="Genomic_DNA"/>
</dbReference>
<dbReference type="Pfam" id="PF02441">
    <property type="entry name" value="Flavoprotein"/>
    <property type="match status" value="1"/>
</dbReference>
<dbReference type="GO" id="GO:0046872">
    <property type="term" value="F:metal ion binding"/>
    <property type="evidence" value="ECO:0007669"/>
    <property type="project" value="UniProtKB-KW"/>
</dbReference>
<feature type="binding site" evidence="3">
    <location>
        <position position="289"/>
    </location>
    <ligand>
        <name>CTP</name>
        <dbReference type="ChEBI" id="CHEBI:37563"/>
    </ligand>
</feature>
<evidence type="ECO:0000259" key="6">
    <source>
        <dbReference type="Pfam" id="PF04127"/>
    </source>
</evidence>
<dbReference type="PANTHER" id="PTHR14359:SF6">
    <property type="entry name" value="PHOSPHOPANTOTHENOYLCYSTEINE DECARBOXYLASE"/>
    <property type="match status" value="1"/>
</dbReference>
<comment type="caution">
    <text evidence="7">The sequence shown here is derived from an EMBL/GenBank/DDBJ whole genome shotgun (WGS) entry which is preliminary data.</text>
</comment>
<evidence type="ECO:0000256" key="1">
    <source>
        <dbReference type="ARBA" id="ARBA00022793"/>
    </source>
</evidence>
<dbReference type="InterPro" id="IPR005252">
    <property type="entry name" value="CoaBC"/>
</dbReference>
<feature type="domain" description="DNA/pantothenate metabolism flavoprotein C-terminal" evidence="6">
    <location>
        <begin position="186"/>
        <end position="394"/>
    </location>
</feature>
<evidence type="ECO:0000256" key="4">
    <source>
        <dbReference type="RuleBase" id="RU364078"/>
    </source>
</evidence>
<dbReference type="HAMAP" id="MF_02225">
    <property type="entry name" value="CoaBC"/>
    <property type="match status" value="1"/>
</dbReference>
<evidence type="ECO:0000256" key="3">
    <source>
        <dbReference type="HAMAP-Rule" id="MF_02225"/>
    </source>
</evidence>
<dbReference type="EC" id="6.3.2.5" evidence="3"/>
<dbReference type="InterPro" id="IPR036551">
    <property type="entry name" value="Flavin_trans-like"/>
</dbReference>
<dbReference type="PANTHER" id="PTHR14359">
    <property type="entry name" value="HOMO-OLIGOMERIC FLAVIN CONTAINING CYS DECARBOXYLASE FAMILY"/>
    <property type="match status" value="1"/>
</dbReference>
<reference evidence="9 10" key="1">
    <citation type="submission" date="2015-11" db="EMBL/GenBank/DDBJ databases">
        <title>The genome of Candidatus Endoriftia persephone in Ridgeia piscesae and population structure of the North Eastern Pacific vestimentiferan symbionts.</title>
        <authorList>
            <person name="Perez M."/>
            <person name="Juniper K.S."/>
        </authorList>
    </citation>
    <scope>NUCLEOTIDE SEQUENCE [LARGE SCALE GENOMIC DNA]</scope>
    <source>
        <strain evidence="8">Ind10</strain>
        <strain evidence="7">Ind11</strain>
    </source>
</reference>
<evidence type="ECO:0000313" key="8">
    <source>
        <dbReference type="EMBL" id="KRT57995.1"/>
    </source>
</evidence>
<dbReference type="InterPro" id="IPR035929">
    <property type="entry name" value="CoaB-like_sf"/>
</dbReference>
<feature type="domain" description="Flavoprotein" evidence="5">
    <location>
        <begin position="8"/>
        <end position="179"/>
    </location>
</feature>
<dbReference type="SUPFAM" id="SSF52507">
    <property type="entry name" value="Homo-oligomeric flavin-containing Cys decarboxylases, HFCD"/>
    <property type="match status" value="1"/>
</dbReference>
<dbReference type="UniPathway" id="UPA00241">
    <property type="reaction ID" value="UER00353"/>
</dbReference>
<comment type="catalytic activity">
    <reaction evidence="3 4">
        <text>(R)-4'-phosphopantothenate + L-cysteine + CTP = N-[(R)-4-phosphopantothenoyl]-L-cysteine + CMP + diphosphate + H(+)</text>
        <dbReference type="Rhea" id="RHEA:19397"/>
        <dbReference type="ChEBI" id="CHEBI:10986"/>
        <dbReference type="ChEBI" id="CHEBI:15378"/>
        <dbReference type="ChEBI" id="CHEBI:33019"/>
        <dbReference type="ChEBI" id="CHEBI:35235"/>
        <dbReference type="ChEBI" id="CHEBI:37563"/>
        <dbReference type="ChEBI" id="CHEBI:59458"/>
        <dbReference type="ChEBI" id="CHEBI:60377"/>
        <dbReference type="EC" id="6.3.2.5"/>
    </reaction>
</comment>
<dbReference type="Proteomes" id="UP000051276">
    <property type="component" value="Unassembled WGS sequence"/>
</dbReference>
<evidence type="ECO:0000313" key="9">
    <source>
        <dbReference type="Proteomes" id="UP000051276"/>
    </source>
</evidence>
<dbReference type="AlphaFoldDB" id="A0A0T5YXK6"/>
<feature type="binding site" evidence="3">
    <location>
        <begin position="305"/>
        <end position="308"/>
    </location>
    <ligand>
        <name>CTP</name>
        <dbReference type="ChEBI" id="CHEBI:37563"/>
    </ligand>
</feature>
<dbReference type="GO" id="GO:0015941">
    <property type="term" value="P:pantothenate catabolic process"/>
    <property type="evidence" value="ECO:0007669"/>
    <property type="project" value="InterPro"/>
</dbReference>
<name>A0A0T5YXK6_9GAMM</name>
<sequence>MSALANQKILLGVTGGIAVYKSAMLLRALLEAGAEVRVAMTAAAQTFVTPLTFQALSGRPIHTELLDPAAEAAMGHIELARWADLILIAPVSADFMARLSVGMANDLLSAICLATTAPIALAPAMNRQMWLNPATQENVQRLTARGLLIWGPAEGVQACGESGPGRMLEPEALLDQVSAHFAGGALAGVKVVLTAGSTREPIDPVRFISNRSSGKMGFALAAALRRLGAEVVLVAGPVALATPAGVQRIDVETAQEMQLAVSEQLAGCDIFVGVAAVADYRPREIAQQKIKKQQTVMTLELERNPDILADVAAAEDPPFTVGFAAETQNVKAYAEEKRRAKRIDLIAANRVAAAEGGFERDENALTLLWEGGGESLPMMLKSELAARLAARIAERYHARTQQENS</sequence>
<comment type="similarity">
    <text evidence="3 4">In the C-terminal section; belongs to the PPC synthetase family.</text>
</comment>
<evidence type="ECO:0000259" key="5">
    <source>
        <dbReference type="Pfam" id="PF02441"/>
    </source>
</evidence>
<keyword evidence="3 4" id="KW-0288">FMN</keyword>
<comment type="caution">
    <text evidence="3">Lacks conserved residue(s) required for the propagation of feature annotation.</text>
</comment>
<dbReference type="GO" id="GO:0071513">
    <property type="term" value="C:phosphopantothenoylcysteine decarboxylase complex"/>
    <property type="evidence" value="ECO:0007669"/>
    <property type="project" value="TreeGrafter"/>
</dbReference>
<dbReference type="Gene3D" id="3.40.50.1950">
    <property type="entry name" value="Flavin prenyltransferase-like"/>
    <property type="match status" value="1"/>
</dbReference>
<keyword evidence="3" id="KW-0511">Multifunctional enzyme</keyword>
<keyword evidence="3 4" id="KW-0285">Flavoprotein</keyword>
<dbReference type="PATRIC" id="fig|54398.3.peg.2100"/>
<comment type="cofactor">
    <cofactor evidence="3">
        <name>Mg(2+)</name>
        <dbReference type="ChEBI" id="CHEBI:18420"/>
    </cofactor>
</comment>
<dbReference type="NCBIfam" id="TIGR00521">
    <property type="entry name" value="coaBC_dfp"/>
    <property type="match status" value="1"/>
</dbReference>
<comment type="similarity">
    <text evidence="3 4">In the N-terminal section; belongs to the HFCD (homo-oligomeric flavin containing Cys decarboxylase) superfamily.</text>
</comment>
<feature type="active site" description="Proton donor" evidence="3">
    <location>
        <position position="159"/>
    </location>
</feature>